<evidence type="ECO:0000256" key="4">
    <source>
        <dbReference type="ARBA" id="ARBA00022980"/>
    </source>
</evidence>
<dbReference type="Pfam" id="PF07650">
    <property type="entry name" value="KH_2"/>
    <property type="match status" value="1"/>
</dbReference>
<gene>
    <name evidence="8" type="primary">rpsC</name>
    <name evidence="11" type="ORF">A3E44_02210</name>
</gene>
<comment type="similarity">
    <text evidence="1 8 9">Belongs to the universal ribosomal protein uS3 family.</text>
</comment>
<evidence type="ECO:0000313" key="12">
    <source>
        <dbReference type="Proteomes" id="UP000178603"/>
    </source>
</evidence>
<dbReference type="Gene3D" id="3.30.300.20">
    <property type="match status" value="1"/>
</dbReference>
<evidence type="ECO:0000256" key="8">
    <source>
        <dbReference type="HAMAP-Rule" id="MF_01309"/>
    </source>
</evidence>
<keyword evidence="4 8" id="KW-0689">Ribosomal protein</keyword>
<accession>A0A1F8API4</accession>
<comment type="caution">
    <text evidence="11">The sequence shown here is derived from an EMBL/GenBank/DDBJ whole genome shotgun (WGS) entry which is preliminary data.</text>
</comment>
<keyword evidence="3 8" id="KW-0694">RNA-binding</keyword>
<organism evidence="11 12">
    <name type="scientific">Candidatus Woesebacteria bacterium RIFCSPHIGHO2_12_FULL_41_24</name>
    <dbReference type="NCBI Taxonomy" id="1802510"/>
    <lineage>
        <taxon>Bacteria</taxon>
        <taxon>Candidatus Woeseibacteriota</taxon>
    </lineage>
</organism>
<evidence type="ECO:0000256" key="7">
    <source>
        <dbReference type="ARBA" id="ARBA00035257"/>
    </source>
</evidence>
<dbReference type="InterPro" id="IPR004044">
    <property type="entry name" value="KH_dom_type_2"/>
</dbReference>
<evidence type="ECO:0000256" key="1">
    <source>
        <dbReference type="ARBA" id="ARBA00010761"/>
    </source>
</evidence>
<feature type="domain" description="KH type-2" evidence="10">
    <location>
        <begin position="39"/>
        <end position="119"/>
    </location>
</feature>
<dbReference type="InterPro" id="IPR005704">
    <property type="entry name" value="Ribosomal_uS3_bac-typ"/>
</dbReference>
<evidence type="ECO:0000256" key="2">
    <source>
        <dbReference type="ARBA" id="ARBA00022730"/>
    </source>
</evidence>
<dbReference type="InterPro" id="IPR057258">
    <property type="entry name" value="Ribosomal_uS3"/>
</dbReference>
<dbReference type="EMBL" id="MGGW01000021">
    <property type="protein sequence ID" value="OGM53672.1"/>
    <property type="molecule type" value="Genomic_DNA"/>
</dbReference>
<keyword evidence="5 8" id="KW-0687">Ribonucleoprotein</keyword>
<evidence type="ECO:0000256" key="9">
    <source>
        <dbReference type="RuleBase" id="RU003624"/>
    </source>
</evidence>
<comment type="subunit">
    <text evidence="8">Part of the 30S ribosomal subunit. Forms a tight complex with proteins S10 and S14.</text>
</comment>
<protein>
    <recommendedName>
        <fullName evidence="7 8">Small ribosomal subunit protein uS3</fullName>
    </recommendedName>
</protein>
<evidence type="ECO:0000256" key="3">
    <source>
        <dbReference type="ARBA" id="ARBA00022884"/>
    </source>
</evidence>
<dbReference type="PANTHER" id="PTHR11760:SF19">
    <property type="entry name" value="SMALL RIBOSOMAL SUBUNIT PROTEIN US3C"/>
    <property type="match status" value="1"/>
</dbReference>
<dbReference type="PANTHER" id="PTHR11760">
    <property type="entry name" value="30S/40S RIBOSOMAL PROTEIN S3"/>
    <property type="match status" value="1"/>
</dbReference>
<keyword evidence="2 8" id="KW-0699">rRNA-binding</keyword>
<dbReference type="GO" id="GO:0022627">
    <property type="term" value="C:cytosolic small ribosomal subunit"/>
    <property type="evidence" value="ECO:0007669"/>
    <property type="project" value="TreeGrafter"/>
</dbReference>
<dbReference type="AlphaFoldDB" id="A0A1F8API4"/>
<dbReference type="PROSITE" id="PS50823">
    <property type="entry name" value="KH_TYPE_2"/>
    <property type="match status" value="1"/>
</dbReference>
<dbReference type="InterPro" id="IPR015946">
    <property type="entry name" value="KH_dom-like_a/b"/>
</dbReference>
<name>A0A1F8API4_9BACT</name>
<dbReference type="CDD" id="cd02412">
    <property type="entry name" value="KH-II_30S_S3"/>
    <property type="match status" value="1"/>
</dbReference>
<dbReference type="InterPro" id="IPR009019">
    <property type="entry name" value="KH_sf_prok-type"/>
</dbReference>
<dbReference type="InterPro" id="IPR018280">
    <property type="entry name" value="Ribosomal_uS3_CS"/>
</dbReference>
<dbReference type="GO" id="GO:0003735">
    <property type="term" value="F:structural constituent of ribosome"/>
    <property type="evidence" value="ECO:0007669"/>
    <property type="project" value="InterPro"/>
</dbReference>
<evidence type="ECO:0000256" key="5">
    <source>
        <dbReference type="ARBA" id="ARBA00023274"/>
    </source>
</evidence>
<proteinExistence type="inferred from homology"/>
<dbReference type="InterPro" id="IPR001351">
    <property type="entry name" value="Ribosomal_uS3_C"/>
</dbReference>
<dbReference type="Pfam" id="PF00189">
    <property type="entry name" value="Ribosomal_S3_C"/>
    <property type="match status" value="1"/>
</dbReference>
<dbReference type="GO" id="GO:0019843">
    <property type="term" value="F:rRNA binding"/>
    <property type="evidence" value="ECO:0007669"/>
    <property type="project" value="UniProtKB-UniRule"/>
</dbReference>
<dbReference type="Gene3D" id="3.30.1140.32">
    <property type="entry name" value="Ribosomal protein S3, C-terminal domain"/>
    <property type="match status" value="1"/>
</dbReference>
<evidence type="ECO:0000256" key="6">
    <source>
        <dbReference type="ARBA" id="ARBA00024998"/>
    </source>
</evidence>
<evidence type="ECO:0000313" key="11">
    <source>
        <dbReference type="EMBL" id="OGM53672.1"/>
    </source>
</evidence>
<dbReference type="GO" id="GO:0003729">
    <property type="term" value="F:mRNA binding"/>
    <property type="evidence" value="ECO:0007669"/>
    <property type="project" value="UniProtKB-UniRule"/>
</dbReference>
<dbReference type="FunFam" id="3.30.300.20:FF:000001">
    <property type="entry name" value="30S ribosomal protein S3"/>
    <property type="match status" value="1"/>
</dbReference>
<dbReference type="GO" id="GO:0006412">
    <property type="term" value="P:translation"/>
    <property type="evidence" value="ECO:0007669"/>
    <property type="project" value="UniProtKB-UniRule"/>
</dbReference>
<dbReference type="SUPFAM" id="SSF54814">
    <property type="entry name" value="Prokaryotic type KH domain (KH-domain type II)"/>
    <property type="match status" value="1"/>
</dbReference>
<comment type="function">
    <text evidence="6 8">Binds the lower part of the 30S subunit head. Binds mRNA in the 70S ribosome, positioning it for translation.</text>
</comment>
<dbReference type="Proteomes" id="UP000178603">
    <property type="component" value="Unassembled WGS sequence"/>
</dbReference>
<dbReference type="NCBIfam" id="TIGR01009">
    <property type="entry name" value="rpsC_bact"/>
    <property type="match status" value="1"/>
</dbReference>
<dbReference type="SUPFAM" id="SSF54821">
    <property type="entry name" value="Ribosomal protein S3 C-terminal domain"/>
    <property type="match status" value="1"/>
</dbReference>
<dbReference type="InterPro" id="IPR036419">
    <property type="entry name" value="Ribosomal_S3_C_sf"/>
</dbReference>
<dbReference type="HAMAP" id="MF_01309_B">
    <property type="entry name" value="Ribosomal_uS3_B"/>
    <property type="match status" value="1"/>
</dbReference>
<dbReference type="PROSITE" id="PS00548">
    <property type="entry name" value="RIBOSOMAL_S3"/>
    <property type="match status" value="1"/>
</dbReference>
<sequence length="220" mass="24777">MGQKINPIGFRIGSYINWKSRWFSEDNNYKDYLVEDILIRKVLSDRLKLAGLTEVEIERLPKSMTVTLSVSRPGVVIGRGGTGIEDVKGYIIEAMNSMRVKGKRVAKLTKMDIVVKEVKNPEISARLVAQRIVGELERRFPHRRVINKAMERVMAAGAKGVKVTLGGRIGGADISRVEKYHTGSVPTQTLRQNIDYFETPALLKKGYVGVKVWIHRGEEK</sequence>
<evidence type="ECO:0000259" key="10">
    <source>
        <dbReference type="PROSITE" id="PS50823"/>
    </source>
</evidence>
<reference evidence="11 12" key="1">
    <citation type="journal article" date="2016" name="Nat. Commun.">
        <title>Thousands of microbial genomes shed light on interconnected biogeochemical processes in an aquifer system.</title>
        <authorList>
            <person name="Anantharaman K."/>
            <person name="Brown C.T."/>
            <person name="Hug L.A."/>
            <person name="Sharon I."/>
            <person name="Castelle C.J."/>
            <person name="Probst A.J."/>
            <person name="Thomas B.C."/>
            <person name="Singh A."/>
            <person name="Wilkins M.J."/>
            <person name="Karaoz U."/>
            <person name="Brodie E.L."/>
            <person name="Williams K.H."/>
            <person name="Hubbard S.S."/>
            <person name="Banfield J.F."/>
        </authorList>
    </citation>
    <scope>NUCLEOTIDE SEQUENCE [LARGE SCALE GENOMIC DNA]</scope>
</reference>